<name>A0ABQ4K1X9_9BACI</name>
<organism evidence="1 2">
    <name type="scientific">Siminovitchia fordii</name>
    <dbReference type="NCBI Taxonomy" id="254759"/>
    <lineage>
        <taxon>Bacteria</taxon>
        <taxon>Bacillati</taxon>
        <taxon>Bacillota</taxon>
        <taxon>Bacilli</taxon>
        <taxon>Bacillales</taxon>
        <taxon>Bacillaceae</taxon>
        <taxon>Siminovitchia</taxon>
    </lineage>
</organism>
<comment type="caution">
    <text evidence="1">The sequence shown here is derived from an EMBL/GenBank/DDBJ whole genome shotgun (WGS) entry which is preliminary data.</text>
</comment>
<accession>A0ABQ4K1X9</accession>
<evidence type="ECO:0000313" key="1">
    <source>
        <dbReference type="EMBL" id="GIN19098.1"/>
    </source>
</evidence>
<evidence type="ECO:0000313" key="2">
    <source>
        <dbReference type="Proteomes" id="UP000680279"/>
    </source>
</evidence>
<protein>
    <submittedName>
        <fullName evidence="1">Uncharacterized protein</fullName>
    </submittedName>
</protein>
<reference evidence="1 2" key="1">
    <citation type="submission" date="2021-03" db="EMBL/GenBank/DDBJ databases">
        <title>Antimicrobial resistance genes in bacteria isolated from Japanese honey, and their potential for conferring macrolide and lincosamide resistance in the American foulbrood pathogen Paenibacillus larvae.</title>
        <authorList>
            <person name="Okamoto M."/>
            <person name="Kumagai M."/>
            <person name="Kanamori H."/>
            <person name="Takamatsu D."/>
        </authorList>
    </citation>
    <scope>NUCLEOTIDE SEQUENCE [LARGE SCALE GENOMIC DNA]</scope>
    <source>
        <strain evidence="1 2">J1TS3</strain>
    </source>
</reference>
<dbReference type="Proteomes" id="UP000680279">
    <property type="component" value="Unassembled WGS sequence"/>
</dbReference>
<proteinExistence type="predicted"/>
<sequence>MSKKSESGIAIYRSIFSSGKANDCESNYDGDLEVFSDERMDLPSRILV</sequence>
<keyword evidence="2" id="KW-1185">Reference proteome</keyword>
<gene>
    <name evidence="1" type="ORF">J1TS3_02320</name>
</gene>
<dbReference type="EMBL" id="BOQT01000001">
    <property type="protein sequence ID" value="GIN19098.1"/>
    <property type="molecule type" value="Genomic_DNA"/>
</dbReference>